<proteinExistence type="predicted"/>
<organism evidence="3 4">
    <name type="scientific">Basidiobolus ranarum</name>
    <dbReference type="NCBI Taxonomy" id="34480"/>
    <lineage>
        <taxon>Eukaryota</taxon>
        <taxon>Fungi</taxon>
        <taxon>Fungi incertae sedis</taxon>
        <taxon>Zoopagomycota</taxon>
        <taxon>Entomophthoromycotina</taxon>
        <taxon>Basidiobolomycetes</taxon>
        <taxon>Basidiobolales</taxon>
        <taxon>Basidiobolaceae</taxon>
        <taxon>Basidiobolus</taxon>
    </lineage>
</organism>
<feature type="compositionally biased region" description="Polar residues" evidence="1">
    <location>
        <begin position="152"/>
        <end position="166"/>
    </location>
</feature>
<feature type="compositionally biased region" description="Basic and acidic residues" evidence="1">
    <location>
        <begin position="118"/>
        <end position="150"/>
    </location>
</feature>
<feature type="region of interest" description="Disordered" evidence="1">
    <location>
        <begin position="48"/>
        <end position="213"/>
    </location>
</feature>
<feature type="signal peptide" evidence="2">
    <location>
        <begin position="1"/>
        <end position="16"/>
    </location>
</feature>
<dbReference type="Proteomes" id="UP001479436">
    <property type="component" value="Unassembled WGS sequence"/>
</dbReference>
<comment type="caution">
    <text evidence="3">The sequence shown here is derived from an EMBL/GenBank/DDBJ whole genome shotgun (WGS) entry which is preliminary data.</text>
</comment>
<sequence length="291" mass="31872">MRFSVIALLWAMTSVADVIGMAIPNTLPNDFTLTQLVITSRHQKRYNDQWSRPDDLHSNGREGEENEKDTEDSINNMEQESINPDQNAGTNTQSPKSESRPMNSESGPMNTPQSESNKINEEHKENSSPEGTPNKEADSKRANESNRDAQDIAQNMDGNAKNNSSIPRDLSNGVNRPGEASIPLKSDSSTNIADSSTTSDFSPEAGAIRNNPTSRSQCEDIRAYVRALGIDSNAVICIGGLVKVLFEADMGDVLNPSRERRQTCRDIVAHADALGVKIDLMACLEGLLRRN</sequence>
<feature type="compositionally biased region" description="Polar residues" evidence="1">
    <location>
        <begin position="73"/>
        <end position="117"/>
    </location>
</feature>
<evidence type="ECO:0000256" key="2">
    <source>
        <dbReference type="SAM" id="SignalP"/>
    </source>
</evidence>
<protein>
    <submittedName>
        <fullName evidence="3">Uncharacterized protein</fullName>
    </submittedName>
</protein>
<evidence type="ECO:0000256" key="1">
    <source>
        <dbReference type="SAM" id="MobiDB-lite"/>
    </source>
</evidence>
<keyword evidence="2" id="KW-0732">Signal</keyword>
<keyword evidence="4" id="KW-1185">Reference proteome</keyword>
<dbReference type="EMBL" id="JASJQH010000483">
    <property type="protein sequence ID" value="KAK9764157.1"/>
    <property type="molecule type" value="Genomic_DNA"/>
</dbReference>
<feature type="chain" id="PRO_5045125757" evidence="2">
    <location>
        <begin position="17"/>
        <end position="291"/>
    </location>
</feature>
<evidence type="ECO:0000313" key="3">
    <source>
        <dbReference type="EMBL" id="KAK9764157.1"/>
    </source>
</evidence>
<evidence type="ECO:0000313" key="4">
    <source>
        <dbReference type="Proteomes" id="UP001479436"/>
    </source>
</evidence>
<gene>
    <name evidence="3" type="ORF">K7432_008580</name>
</gene>
<feature type="compositionally biased region" description="Polar residues" evidence="1">
    <location>
        <begin position="186"/>
        <end position="201"/>
    </location>
</feature>
<accession>A0ABR2WRK7</accession>
<feature type="compositionally biased region" description="Basic and acidic residues" evidence="1">
    <location>
        <begin position="48"/>
        <end position="63"/>
    </location>
</feature>
<reference evidence="3 4" key="1">
    <citation type="submission" date="2023-04" db="EMBL/GenBank/DDBJ databases">
        <title>Genome of Basidiobolus ranarum AG-B5.</title>
        <authorList>
            <person name="Stajich J.E."/>
            <person name="Carter-House D."/>
            <person name="Gryganskyi A."/>
        </authorList>
    </citation>
    <scope>NUCLEOTIDE SEQUENCE [LARGE SCALE GENOMIC DNA]</scope>
    <source>
        <strain evidence="3 4">AG-B5</strain>
    </source>
</reference>
<name>A0ABR2WRK7_9FUNG</name>